<dbReference type="InterPro" id="IPR006143">
    <property type="entry name" value="RND_pump_MFP"/>
</dbReference>
<dbReference type="Gene3D" id="2.40.420.20">
    <property type="match status" value="1"/>
</dbReference>
<evidence type="ECO:0000256" key="4">
    <source>
        <dbReference type="ARBA" id="ARBA00043263"/>
    </source>
</evidence>
<evidence type="ECO:0000256" key="6">
    <source>
        <dbReference type="SAM" id="Coils"/>
    </source>
</evidence>
<dbReference type="Pfam" id="PF25989">
    <property type="entry name" value="YknX_C"/>
    <property type="match status" value="1"/>
</dbReference>
<dbReference type="AlphaFoldDB" id="A0AAF0C693"/>
<reference evidence="10 11" key="2">
    <citation type="journal article" date="2022" name="Mar. Drugs">
        <title>Bioassay-Guided Fractionation Leads to the Detection of Cholic Acid Generated by the Rare Thalassomonas sp.</title>
        <authorList>
            <person name="Pheiffer F."/>
            <person name="Schneider Y.K."/>
            <person name="Hansen E.H."/>
            <person name="Andersen J.H."/>
            <person name="Isaksson J."/>
            <person name="Busche T."/>
            <person name="R C."/>
            <person name="Kalinowski J."/>
            <person name="Zyl L.V."/>
            <person name="Trindade M."/>
        </authorList>
    </citation>
    <scope>NUCLEOTIDE SEQUENCE [LARGE SCALE GENOMIC DNA]</scope>
    <source>
        <strain evidence="10 11">XOM25</strain>
    </source>
</reference>
<dbReference type="Pfam" id="PF25954">
    <property type="entry name" value="Beta-barrel_RND_2"/>
    <property type="match status" value="1"/>
</dbReference>
<dbReference type="Pfam" id="PF25973">
    <property type="entry name" value="BSH_CzcB"/>
    <property type="match status" value="1"/>
</dbReference>
<dbReference type="NCBIfam" id="TIGR01730">
    <property type="entry name" value="RND_mfp"/>
    <property type="match status" value="1"/>
</dbReference>
<dbReference type="GO" id="GO:1990281">
    <property type="term" value="C:efflux pump complex"/>
    <property type="evidence" value="ECO:0007669"/>
    <property type="project" value="TreeGrafter"/>
</dbReference>
<keyword evidence="4" id="KW-0105">Cadmium resistance</keyword>
<evidence type="ECO:0000259" key="8">
    <source>
        <dbReference type="Pfam" id="PF25973"/>
    </source>
</evidence>
<organism evidence="10 11">
    <name type="scientific">Thalassomonas viridans</name>
    <dbReference type="NCBI Taxonomy" id="137584"/>
    <lineage>
        <taxon>Bacteria</taxon>
        <taxon>Pseudomonadati</taxon>
        <taxon>Pseudomonadota</taxon>
        <taxon>Gammaproteobacteria</taxon>
        <taxon>Alteromonadales</taxon>
        <taxon>Colwelliaceae</taxon>
        <taxon>Thalassomonas</taxon>
    </lineage>
</organism>
<comment type="similarity">
    <text evidence="1">Belongs to the membrane fusion protein (MFP) (TC 8.A.1) family.</text>
</comment>
<dbReference type="SUPFAM" id="SSF111369">
    <property type="entry name" value="HlyD-like secretion proteins"/>
    <property type="match status" value="1"/>
</dbReference>
<protein>
    <submittedName>
        <fullName evidence="10">Efflux RND transporter periplasmic adaptor subunit</fullName>
    </submittedName>
</protein>
<dbReference type="InterPro" id="IPR058637">
    <property type="entry name" value="YknX-like_C"/>
</dbReference>
<dbReference type="KEGG" id="tvd:SG34_022685"/>
<dbReference type="GO" id="GO:0015562">
    <property type="term" value="F:efflux transmembrane transporter activity"/>
    <property type="evidence" value="ECO:0007669"/>
    <property type="project" value="TreeGrafter"/>
</dbReference>
<feature type="coiled-coil region" evidence="6">
    <location>
        <begin position="101"/>
        <end position="128"/>
    </location>
</feature>
<evidence type="ECO:0000256" key="1">
    <source>
        <dbReference type="ARBA" id="ARBA00009477"/>
    </source>
</evidence>
<keyword evidence="11" id="KW-1185">Reference proteome</keyword>
<dbReference type="PANTHER" id="PTHR30469:SF16">
    <property type="entry name" value="HAE1 FAMILY EFFLUX PUMP MFP COMPONENT"/>
    <property type="match status" value="1"/>
</dbReference>
<comment type="function">
    <text evidence="5">CzcA and CzcB together would act in zinc efflux nearly as effectively as the complete czc efflux system (CzcABC). The CzcB protein is thought to funnel zinc cations to the CzcA transport protein.</text>
</comment>
<dbReference type="GO" id="GO:0046686">
    <property type="term" value="P:response to cadmium ion"/>
    <property type="evidence" value="ECO:0007669"/>
    <property type="project" value="UniProtKB-KW"/>
</dbReference>
<feature type="domain" description="CzcB-like barrel-sandwich hybrid" evidence="8">
    <location>
        <begin position="70"/>
        <end position="191"/>
    </location>
</feature>
<dbReference type="InterPro" id="IPR058792">
    <property type="entry name" value="Beta-barrel_RND_2"/>
</dbReference>
<keyword evidence="3" id="KW-0862">Zinc</keyword>
<dbReference type="PANTHER" id="PTHR30469">
    <property type="entry name" value="MULTIDRUG RESISTANCE PROTEIN MDTA"/>
    <property type="match status" value="1"/>
</dbReference>
<evidence type="ECO:0000256" key="2">
    <source>
        <dbReference type="ARBA" id="ARBA00022448"/>
    </source>
</evidence>
<evidence type="ECO:0000259" key="9">
    <source>
        <dbReference type="Pfam" id="PF25989"/>
    </source>
</evidence>
<evidence type="ECO:0000259" key="7">
    <source>
        <dbReference type="Pfam" id="PF25954"/>
    </source>
</evidence>
<dbReference type="InterPro" id="IPR058647">
    <property type="entry name" value="BSH_CzcB-like"/>
</dbReference>
<keyword evidence="2" id="KW-0813">Transport</keyword>
<feature type="domain" description="YknX-like C-terminal permuted SH3-like" evidence="9">
    <location>
        <begin position="279"/>
        <end position="347"/>
    </location>
</feature>
<gene>
    <name evidence="10" type="ORF">SG34_022685</name>
</gene>
<feature type="domain" description="CusB-like beta-barrel" evidence="7">
    <location>
        <begin position="201"/>
        <end position="274"/>
    </location>
</feature>
<dbReference type="RefSeq" id="WP_044840592.1">
    <property type="nucleotide sequence ID" value="NZ_CP059733.1"/>
</dbReference>
<reference evidence="10 11" key="1">
    <citation type="journal article" date="2015" name="Genome Announc.">
        <title>Draft Genome Sequences of Marine Isolates of Thalassomonas viridans and Thalassomonas actiniarum.</title>
        <authorList>
            <person name="Olonade I."/>
            <person name="van Zyl L.J."/>
            <person name="Trindade M."/>
        </authorList>
    </citation>
    <scope>NUCLEOTIDE SEQUENCE [LARGE SCALE GENOMIC DNA]</scope>
    <source>
        <strain evidence="10 11">XOM25</strain>
    </source>
</reference>
<dbReference type="FunFam" id="2.40.420.20:FF:000006">
    <property type="entry name" value="RND family efflux transporter MFP subunit"/>
    <property type="match status" value="1"/>
</dbReference>
<dbReference type="FunFam" id="2.40.30.170:FF:000010">
    <property type="entry name" value="Efflux RND transporter periplasmic adaptor subunit"/>
    <property type="match status" value="1"/>
</dbReference>
<dbReference type="Gene3D" id="1.10.287.470">
    <property type="entry name" value="Helix hairpin bin"/>
    <property type="match status" value="1"/>
</dbReference>
<proteinExistence type="inferred from homology"/>
<dbReference type="Proteomes" id="UP000032352">
    <property type="component" value="Chromosome"/>
</dbReference>
<evidence type="ECO:0000256" key="5">
    <source>
        <dbReference type="ARBA" id="ARBA00058766"/>
    </source>
</evidence>
<name>A0AAF0C693_9GAMM</name>
<dbReference type="EMBL" id="CP059733">
    <property type="protein sequence ID" value="WDE04137.1"/>
    <property type="molecule type" value="Genomic_DNA"/>
</dbReference>
<dbReference type="Gene3D" id="2.40.30.170">
    <property type="match status" value="1"/>
</dbReference>
<keyword evidence="6" id="KW-0175">Coiled coil</keyword>
<accession>A0AAF0C693</accession>
<sequence length="352" mass="39042">MSNSITRRLPLLLLLSLLIALVAYLSWPSVKTTKQQKPRVIAVKTAVIGQSEFKDVVQALGTARANEQVLITSKYSDLVEEISFDDGQQVKKGEVLVRLNRQEEVAKVRELEANLAESVAQLNRFQDLLKKKATSKSELDQQDAQTKAISAQLMSARTKLNDLTIKAPFDGVLGFREISVGAYIDSGDVITSLDDLSVIKVDFTVPERFLPTIAVGQKITATNVAYQQQVFTGKIATVDSRIDPQTRTLKIRAKIPNPELKLRPGMLLNISIERHTDMVLQVPESAVIPIEDEHFVFVVNDNKAQRKSIRIGRRLPGRVEVLAGLEENEAVVIEGALKLREGTQVSVLEDKL</sequence>
<evidence type="ECO:0000313" key="11">
    <source>
        <dbReference type="Proteomes" id="UP000032352"/>
    </source>
</evidence>
<dbReference type="Gene3D" id="2.40.50.100">
    <property type="match status" value="1"/>
</dbReference>
<evidence type="ECO:0000256" key="3">
    <source>
        <dbReference type="ARBA" id="ARBA00022833"/>
    </source>
</evidence>
<evidence type="ECO:0000313" key="10">
    <source>
        <dbReference type="EMBL" id="WDE04137.1"/>
    </source>
</evidence>